<dbReference type="EMBL" id="HACA01024088">
    <property type="protein sequence ID" value="CDW41449.1"/>
    <property type="molecule type" value="Transcribed_RNA"/>
</dbReference>
<sequence>MFQFFWTSRPEPHLPSHNPFEYLRIGELEDMAFDKSHPSKKAKGLESAHMRNPCASFRSRTKRWWWLNRIKGYFYG</sequence>
<evidence type="ECO:0000313" key="1">
    <source>
        <dbReference type="EMBL" id="CDW41449.1"/>
    </source>
</evidence>
<organism evidence="1">
    <name type="scientific">Lepeophtheirus salmonis</name>
    <name type="common">Salmon louse</name>
    <name type="synonym">Caligus salmonis</name>
    <dbReference type="NCBI Taxonomy" id="72036"/>
    <lineage>
        <taxon>Eukaryota</taxon>
        <taxon>Metazoa</taxon>
        <taxon>Ecdysozoa</taxon>
        <taxon>Arthropoda</taxon>
        <taxon>Crustacea</taxon>
        <taxon>Multicrustacea</taxon>
        <taxon>Hexanauplia</taxon>
        <taxon>Copepoda</taxon>
        <taxon>Siphonostomatoida</taxon>
        <taxon>Caligidae</taxon>
        <taxon>Lepeophtheirus</taxon>
    </lineage>
</organism>
<proteinExistence type="predicted"/>
<dbReference type="AlphaFoldDB" id="A0A0K2UT60"/>
<accession>A0A0K2UT60</accession>
<reference evidence="1" key="1">
    <citation type="submission" date="2014-05" db="EMBL/GenBank/DDBJ databases">
        <authorList>
            <person name="Chronopoulou M."/>
        </authorList>
    </citation>
    <scope>NUCLEOTIDE SEQUENCE</scope>
    <source>
        <tissue evidence="1">Whole organism</tissue>
    </source>
</reference>
<protein>
    <submittedName>
        <fullName evidence="1">Uncharacterized protein</fullName>
    </submittedName>
</protein>
<name>A0A0K2UT60_LEPSM</name>